<keyword evidence="2" id="KW-1185">Reference proteome</keyword>
<dbReference type="Proteomes" id="UP000230423">
    <property type="component" value="Unassembled WGS sequence"/>
</dbReference>
<sequence>MLEYAQRNPLRLIGVHGIEFDWQKGQITVGRVYNAVFFSIVVFHRRYLPKGRNLAAPSASEFARWQNYERGEAGTGLTPDSGPGWGPGLGDVNIATGLGVETPVGGLGIRRDFDLAFGGSGRSGGRSFGYGNGHQRQIGSAPWAWP</sequence>
<dbReference type="AlphaFoldDB" id="A0A2G9U4G1"/>
<evidence type="ECO:0000313" key="1">
    <source>
        <dbReference type="EMBL" id="PIO65137.1"/>
    </source>
</evidence>
<reference evidence="1 2" key="1">
    <citation type="submission" date="2015-09" db="EMBL/GenBank/DDBJ databases">
        <title>Draft genome of the parasitic nematode Teladorsagia circumcincta isolate WARC Sus (inbred).</title>
        <authorList>
            <person name="Mitreva M."/>
        </authorList>
    </citation>
    <scope>NUCLEOTIDE SEQUENCE [LARGE SCALE GENOMIC DNA]</scope>
    <source>
        <strain evidence="1 2">S</strain>
    </source>
</reference>
<name>A0A2G9U4G1_TELCI</name>
<evidence type="ECO:0000313" key="2">
    <source>
        <dbReference type="Proteomes" id="UP000230423"/>
    </source>
</evidence>
<gene>
    <name evidence="1" type="ORF">TELCIR_13205</name>
</gene>
<protein>
    <submittedName>
        <fullName evidence="1">Uncharacterized protein</fullName>
    </submittedName>
</protein>
<proteinExistence type="predicted"/>
<accession>A0A2G9U4G1</accession>
<dbReference type="EMBL" id="KZ349271">
    <property type="protein sequence ID" value="PIO65137.1"/>
    <property type="molecule type" value="Genomic_DNA"/>
</dbReference>
<organism evidence="1 2">
    <name type="scientific">Teladorsagia circumcincta</name>
    <name type="common">Brown stomach worm</name>
    <name type="synonym">Ostertagia circumcincta</name>
    <dbReference type="NCBI Taxonomy" id="45464"/>
    <lineage>
        <taxon>Eukaryota</taxon>
        <taxon>Metazoa</taxon>
        <taxon>Ecdysozoa</taxon>
        <taxon>Nematoda</taxon>
        <taxon>Chromadorea</taxon>
        <taxon>Rhabditida</taxon>
        <taxon>Rhabditina</taxon>
        <taxon>Rhabditomorpha</taxon>
        <taxon>Strongyloidea</taxon>
        <taxon>Trichostrongylidae</taxon>
        <taxon>Teladorsagia</taxon>
    </lineage>
</organism>
<dbReference type="OrthoDB" id="5832014at2759"/>